<evidence type="ECO:0000313" key="8">
    <source>
        <dbReference type="Proteomes" id="UP001202328"/>
    </source>
</evidence>
<comment type="subcellular location">
    <subcellularLocation>
        <location evidence="1 6">Secreted</location>
    </subcellularLocation>
</comment>
<reference evidence="7" key="1">
    <citation type="submission" date="2022-04" db="EMBL/GenBank/DDBJ databases">
        <title>A functionally conserved STORR gene fusion in Papaver species that diverged 16.8 million years ago.</title>
        <authorList>
            <person name="Catania T."/>
        </authorList>
    </citation>
    <scope>NUCLEOTIDE SEQUENCE</scope>
    <source>
        <strain evidence="7">S-188037</strain>
    </source>
</reference>
<dbReference type="GO" id="GO:0060320">
    <property type="term" value="P:rejection of self pollen"/>
    <property type="evidence" value="ECO:0007669"/>
    <property type="project" value="UniProtKB-KW"/>
</dbReference>
<evidence type="ECO:0000256" key="3">
    <source>
        <dbReference type="ARBA" id="ARBA00022471"/>
    </source>
</evidence>
<dbReference type="AlphaFoldDB" id="A0AAD4SVQ0"/>
<dbReference type="InterPro" id="IPR010264">
    <property type="entry name" value="Self-incomp_S1"/>
</dbReference>
<proteinExistence type="inferred from homology"/>
<evidence type="ECO:0000256" key="1">
    <source>
        <dbReference type="ARBA" id="ARBA00004613"/>
    </source>
</evidence>
<comment type="caution">
    <text evidence="7">The sequence shown here is derived from an EMBL/GenBank/DDBJ whole genome shotgun (WGS) entry which is preliminary data.</text>
</comment>
<evidence type="ECO:0000256" key="6">
    <source>
        <dbReference type="RuleBase" id="RU367044"/>
    </source>
</evidence>
<dbReference type="GO" id="GO:0005576">
    <property type="term" value="C:extracellular region"/>
    <property type="evidence" value="ECO:0007669"/>
    <property type="project" value="UniProtKB-SubCell"/>
</dbReference>
<name>A0AAD4SVQ0_9MAGN</name>
<keyword evidence="4 6" id="KW-0964">Secreted</keyword>
<evidence type="ECO:0000256" key="5">
    <source>
        <dbReference type="ARBA" id="ARBA00022729"/>
    </source>
</evidence>
<dbReference type="EMBL" id="JAJJMB010008429">
    <property type="protein sequence ID" value="KAI3923685.1"/>
    <property type="molecule type" value="Genomic_DNA"/>
</dbReference>
<keyword evidence="8" id="KW-1185">Reference proteome</keyword>
<keyword evidence="3 6" id="KW-0713">Self-incompatibility</keyword>
<dbReference type="Proteomes" id="UP001202328">
    <property type="component" value="Unassembled WGS sequence"/>
</dbReference>
<evidence type="ECO:0000256" key="2">
    <source>
        <dbReference type="ARBA" id="ARBA00005581"/>
    </source>
</evidence>
<gene>
    <name evidence="7" type="ORF">MKW98_011315</name>
</gene>
<dbReference type="PANTHER" id="PTHR31232:SF18">
    <property type="entry name" value="S-PROTEIN HOMOLOG"/>
    <property type="match status" value="1"/>
</dbReference>
<protein>
    <recommendedName>
        <fullName evidence="6">S-protein homolog</fullName>
    </recommendedName>
</protein>
<comment type="similarity">
    <text evidence="2 6">Belongs to the plant self-incompatibility (S1) protein family.</text>
</comment>
<sequence>MMSLGALVCECSSHVQEKDGIYRTNHVNVSNEISQSVILNINCRSIQDDLGRHALSYQQNIHWHFKMDLLGTTLFWCDMWWNDASGKLISGEYDLYDFGRDYKRCQNYCHYPIRRDGVYAWFSKTQEYRLVYAWPKPETEEKGVAAALPASRKNLISKRSADSKPKG</sequence>
<evidence type="ECO:0000256" key="4">
    <source>
        <dbReference type="ARBA" id="ARBA00022525"/>
    </source>
</evidence>
<evidence type="ECO:0000313" key="7">
    <source>
        <dbReference type="EMBL" id="KAI3923685.1"/>
    </source>
</evidence>
<keyword evidence="5" id="KW-0732">Signal</keyword>
<organism evidence="7 8">
    <name type="scientific">Papaver atlanticum</name>
    <dbReference type="NCBI Taxonomy" id="357466"/>
    <lineage>
        <taxon>Eukaryota</taxon>
        <taxon>Viridiplantae</taxon>
        <taxon>Streptophyta</taxon>
        <taxon>Embryophyta</taxon>
        <taxon>Tracheophyta</taxon>
        <taxon>Spermatophyta</taxon>
        <taxon>Magnoliopsida</taxon>
        <taxon>Ranunculales</taxon>
        <taxon>Papaveraceae</taxon>
        <taxon>Papaveroideae</taxon>
        <taxon>Papaver</taxon>
    </lineage>
</organism>
<accession>A0AAD4SVQ0</accession>
<dbReference type="PANTHER" id="PTHR31232">
    <property type="match status" value="1"/>
</dbReference>
<dbReference type="Pfam" id="PF05938">
    <property type="entry name" value="Self-incomp_S1"/>
    <property type="match status" value="1"/>
</dbReference>